<dbReference type="Pfam" id="PF13456">
    <property type="entry name" value="RVT_3"/>
    <property type="match status" value="1"/>
</dbReference>
<keyword evidence="3" id="KW-1185">Reference proteome</keyword>
<sequence>MRLARELITAQHPSTLNPKLIPRMTKRMNPRMEDSSSLICRTDAAWNIQSKRAGLAWIFSDAIGSWINQGTRTMKLINSPLIAEALALRSALLSA</sequence>
<protein>
    <recommendedName>
        <fullName evidence="1">RNase H type-1 domain-containing protein</fullName>
    </recommendedName>
</protein>
<feature type="domain" description="RNase H type-1" evidence="1">
    <location>
        <begin position="42"/>
        <end position="92"/>
    </location>
</feature>
<comment type="caution">
    <text evidence="2">The sequence shown here is derived from an EMBL/GenBank/DDBJ whole genome shotgun (WGS) entry which is preliminary data.</text>
</comment>
<name>A0ABQ7A493_BRACR</name>
<evidence type="ECO:0000313" key="2">
    <source>
        <dbReference type="EMBL" id="KAF3492488.1"/>
    </source>
</evidence>
<evidence type="ECO:0000313" key="3">
    <source>
        <dbReference type="Proteomes" id="UP000266723"/>
    </source>
</evidence>
<proteinExistence type="predicted"/>
<organism evidence="2 3">
    <name type="scientific">Brassica cretica</name>
    <name type="common">Mustard</name>
    <dbReference type="NCBI Taxonomy" id="69181"/>
    <lineage>
        <taxon>Eukaryota</taxon>
        <taxon>Viridiplantae</taxon>
        <taxon>Streptophyta</taxon>
        <taxon>Embryophyta</taxon>
        <taxon>Tracheophyta</taxon>
        <taxon>Spermatophyta</taxon>
        <taxon>Magnoliopsida</taxon>
        <taxon>eudicotyledons</taxon>
        <taxon>Gunneridae</taxon>
        <taxon>Pentapetalae</taxon>
        <taxon>rosids</taxon>
        <taxon>malvids</taxon>
        <taxon>Brassicales</taxon>
        <taxon>Brassicaceae</taxon>
        <taxon>Brassiceae</taxon>
        <taxon>Brassica</taxon>
    </lineage>
</organism>
<dbReference type="EMBL" id="QGKV02002055">
    <property type="protein sequence ID" value="KAF3492488.1"/>
    <property type="molecule type" value="Genomic_DNA"/>
</dbReference>
<dbReference type="InterPro" id="IPR002156">
    <property type="entry name" value="RNaseH_domain"/>
</dbReference>
<reference evidence="2 3" key="1">
    <citation type="journal article" date="2020" name="BMC Genomics">
        <title>Intraspecific diversification of the crop wild relative Brassica cretica Lam. using demographic model selection.</title>
        <authorList>
            <person name="Kioukis A."/>
            <person name="Michalopoulou V.A."/>
            <person name="Briers L."/>
            <person name="Pirintsos S."/>
            <person name="Studholme D.J."/>
            <person name="Pavlidis P."/>
            <person name="Sarris P.F."/>
        </authorList>
    </citation>
    <scope>NUCLEOTIDE SEQUENCE [LARGE SCALE GENOMIC DNA]</scope>
    <source>
        <strain evidence="3">cv. PFS-1207/04</strain>
    </source>
</reference>
<accession>A0ABQ7A493</accession>
<gene>
    <name evidence="2" type="ORF">DY000_02056011</name>
</gene>
<evidence type="ECO:0000259" key="1">
    <source>
        <dbReference type="Pfam" id="PF13456"/>
    </source>
</evidence>
<dbReference type="Proteomes" id="UP000266723">
    <property type="component" value="Unassembled WGS sequence"/>
</dbReference>